<evidence type="ECO:0000313" key="2">
    <source>
        <dbReference type="EMBL" id="KAJ1349965.1"/>
    </source>
</evidence>
<evidence type="ECO:0000256" key="1">
    <source>
        <dbReference type="SAM" id="MobiDB-lite"/>
    </source>
</evidence>
<dbReference type="Pfam" id="PF07093">
    <property type="entry name" value="SGT1"/>
    <property type="match status" value="1"/>
</dbReference>
<dbReference type="InterPro" id="IPR010770">
    <property type="entry name" value="Ecd"/>
</dbReference>
<dbReference type="EMBL" id="JAHQIW010000780">
    <property type="protein sequence ID" value="KAJ1349965.1"/>
    <property type="molecule type" value="Genomic_DNA"/>
</dbReference>
<dbReference type="AlphaFoldDB" id="A0AAD5M0P3"/>
<dbReference type="Proteomes" id="UP001196413">
    <property type="component" value="Unassembled WGS sequence"/>
</dbReference>
<comment type="caution">
    <text evidence="2">The sequence shown here is derived from an EMBL/GenBank/DDBJ whole genome shotgun (WGS) entry which is preliminary data.</text>
</comment>
<gene>
    <name evidence="2" type="ORF">KIN20_005650</name>
</gene>
<evidence type="ECO:0000313" key="3">
    <source>
        <dbReference type="Proteomes" id="UP001196413"/>
    </source>
</evidence>
<accession>A0AAD5M0P3</accession>
<name>A0AAD5M0P3_PARTN</name>
<sequence length="433" mass="49564">MVVNTLYYYLYRGGCCHSNNELIEGIIEEIKNYVFDDRGITLSAQGYSGIPLQGETPLTSRSDDLWKIIDILFKMSVEFEGLVYRIATTVVSDNLFLREAERNEVIPKWVKSPEDFAQRVYGFDGVLHIVSPELNAKFPGMSNIDIVRTKPRETRNILVTEAVKQRLMVGSSRNFGMQKTSVNLPVGLAYIAHQRPELLSAAIREYAMTGGDKEMLVERSSTECDNVMVHVYLNASDWQTVTAVADIEMPRDIVSHRVSRALMAFDRRHSAIQNGVHVPDDTQLFKRVTDSFERERLSFLFSTLFKTPNSLTHTYQLAKLFLTDNHTTQCRKLFKDGVSSSSETPISGDSDNEESDCRAKISKRHVYRKRRINSGQLRHFERVVNGDDVYKESSEERSLGEEEDMDLFIRKPKKKLKKSTAVIWSGEPFQRHI</sequence>
<dbReference type="PANTHER" id="PTHR13060:SF0">
    <property type="entry name" value="PROTEIN ECDYSONELESS HOMOLOG"/>
    <property type="match status" value="1"/>
</dbReference>
<dbReference type="PANTHER" id="PTHR13060">
    <property type="entry name" value="SGT1 PROTEIN HSGT1 SUPPRESSOR OF GCR2"/>
    <property type="match status" value="1"/>
</dbReference>
<keyword evidence="3" id="KW-1185">Reference proteome</keyword>
<dbReference type="GO" id="GO:0005634">
    <property type="term" value="C:nucleus"/>
    <property type="evidence" value="ECO:0007669"/>
    <property type="project" value="TreeGrafter"/>
</dbReference>
<organism evidence="2 3">
    <name type="scientific">Parelaphostrongylus tenuis</name>
    <name type="common">Meningeal worm</name>
    <dbReference type="NCBI Taxonomy" id="148309"/>
    <lineage>
        <taxon>Eukaryota</taxon>
        <taxon>Metazoa</taxon>
        <taxon>Ecdysozoa</taxon>
        <taxon>Nematoda</taxon>
        <taxon>Chromadorea</taxon>
        <taxon>Rhabditida</taxon>
        <taxon>Rhabditina</taxon>
        <taxon>Rhabditomorpha</taxon>
        <taxon>Strongyloidea</taxon>
        <taxon>Metastrongylidae</taxon>
        <taxon>Parelaphostrongylus</taxon>
    </lineage>
</organism>
<feature type="region of interest" description="Disordered" evidence="1">
    <location>
        <begin position="338"/>
        <end position="357"/>
    </location>
</feature>
<proteinExistence type="predicted"/>
<reference evidence="2" key="1">
    <citation type="submission" date="2021-06" db="EMBL/GenBank/DDBJ databases">
        <title>Parelaphostrongylus tenuis whole genome reference sequence.</title>
        <authorList>
            <person name="Garwood T.J."/>
            <person name="Larsen P.A."/>
            <person name="Fountain-Jones N.M."/>
            <person name="Garbe J.R."/>
            <person name="Macchietto M.G."/>
            <person name="Kania S.A."/>
            <person name="Gerhold R.W."/>
            <person name="Richards J.E."/>
            <person name="Wolf T.M."/>
        </authorList>
    </citation>
    <scope>NUCLEOTIDE SEQUENCE</scope>
    <source>
        <strain evidence="2">MNPRO001-30</strain>
        <tissue evidence="2">Meninges</tissue>
    </source>
</reference>
<protein>
    <submittedName>
        <fullName evidence="2">Uncharacterized protein</fullName>
    </submittedName>
</protein>
<feature type="compositionally biased region" description="Polar residues" evidence="1">
    <location>
        <begin position="338"/>
        <end position="349"/>
    </location>
</feature>